<organism evidence="1 2">
    <name type="scientific">Catenulispora yoronensis</name>
    <dbReference type="NCBI Taxonomy" id="450799"/>
    <lineage>
        <taxon>Bacteria</taxon>
        <taxon>Bacillati</taxon>
        <taxon>Actinomycetota</taxon>
        <taxon>Actinomycetes</taxon>
        <taxon>Catenulisporales</taxon>
        <taxon>Catenulisporaceae</taxon>
        <taxon>Catenulispora</taxon>
    </lineage>
</organism>
<name>A0ABN2UTN4_9ACTN</name>
<dbReference type="Proteomes" id="UP001500751">
    <property type="component" value="Unassembled WGS sequence"/>
</dbReference>
<protein>
    <submittedName>
        <fullName evidence="1">Uncharacterized protein</fullName>
    </submittedName>
</protein>
<keyword evidence="2" id="KW-1185">Reference proteome</keyword>
<sequence>MSPRTAIIRGFGFGTRGGTFTGLALPLRVTGHALLVGTAAPGSGASSVLDAARLSTTPGSGASRTGNDFSAAPTVAECEAVLFRARPHTTYNA</sequence>
<gene>
    <name evidence="1" type="ORF">GCM10009839_51860</name>
</gene>
<evidence type="ECO:0000313" key="2">
    <source>
        <dbReference type="Proteomes" id="UP001500751"/>
    </source>
</evidence>
<reference evidence="1 2" key="1">
    <citation type="journal article" date="2019" name="Int. J. Syst. Evol. Microbiol.">
        <title>The Global Catalogue of Microorganisms (GCM) 10K type strain sequencing project: providing services to taxonomists for standard genome sequencing and annotation.</title>
        <authorList>
            <consortium name="The Broad Institute Genomics Platform"/>
            <consortium name="The Broad Institute Genome Sequencing Center for Infectious Disease"/>
            <person name="Wu L."/>
            <person name="Ma J."/>
        </authorList>
    </citation>
    <scope>NUCLEOTIDE SEQUENCE [LARGE SCALE GENOMIC DNA]</scope>
    <source>
        <strain evidence="1 2">JCM 16014</strain>
    </source>
</reference>
<accession>A0ABN2UTN4</accession>
<dbReference type="EMBL" id="BAAAQN010000034">
    <property type="protein sequence ID" value="GAA2042642.1"/>
    <property type="molecule type" value="Genomic_DNA"/>
</dbReference>
<comment type="caution">
    <text evidence="1">The sequence shown here is derived from an EMBL/GenBank/DDBJ whole genome shotgun (WGS) entry which is preliminary data.</text>
</comment>
<proteinExistence type="predicted"/>
<evidence type="ECO:0000313" key="1">
    <source>
        <dbReference type="EMBL" id="GAA2042642.1"/>
    </source>
</evidence>